<dbReference type="Proteomes" id="UP000054047">
    <property type="component" value="Unassembled WGS sequence"/>
</dbReference>
<protein>
    <submittedName>
        <fullName evidence="1">Uncharacterized protein</fullName>
    </submittedName>
</protein>
<reference evidence="1 2" key="1">
    <citation type="submission" date="2013-12" db="EMBL/GenBank/DDBJ databases">
        <title>Draft genome of the parsitic nematode Ancylostoma duodenale.</title>
        <authorList>
            <person name="Mitreva M."/>
        </authorList>
    </citation>
    <scope>NUCLEOTIDE SEQUENCE [LARGE SCALE GENOMIC DNA]</scope>
    <source>
        <strain evidence="1 2">Zhejiang</strain>
    </source>
</reference>
<dbReference type="OrthoDB" id="192887at2759"/>
<dbReference type="Gene3D" id="1.10.510.10">
    <property type="entry name" value="Transferase(Phosphotransferase) domain 1"/>
    <property type="match status" value="1"/>
</dbReference>
<evidence type="ECO:0000313" key="1">
    <source>
        <dbReference type="EMBL" id="KIH55199.1"/>
    </source>
</evidence>
<gene>
    <name evidence="1" type="ORF">ANCDUO_14650</name>
</gene>
<organism evidence="1 2">
    <name type="scientific">Ancylostoma duodenale</name>
    <dbReference type="NCBI Taxonomy" id="51022"/>
    <lineage>
        <taxon>Eukaryota</taxon>
        <taxon>Metazoa</taxon>
        <taxon>Ecdysozoa</taxon>
        <taxon>Nematoda</taxon>
        <taxon>Chromadorea</taxon>
        <taxon>Rhabditida</taxon>
        <taxon>Rhabditina</taxon>
        <taxon>Rhabditomorpha</taxon>
        <taxon>Strongyloidea</taxon>
        <taxon>Ancylostomatidae</taxon>
        <taxon>Ancylostomatinae</taxon>
        <taxon>Ancylostoma</taxon>
    </lineage>
</organism>
<sequence length="107" mass="12022">MLRGNVLFPGRNGKHQLKLIFLCIGSPTEEDVKLMRVPTRILFEGKVVVGTGLSQLCPGADPQLITLLEKILVYRPKDRLWGPELLKDKAFDSILQSVDFLYKTGLN</sequence>
<dbReference type="SUPFAM" id="SSF56112">
    <property type="entry name" value="Protein kinase-like (PK-like)"/>
    <property type="match status" value="1"/>
</dbReference>
<name>A0A0C2G8L1_9BILA</name>
<evidence type="ECO:0000313" key="2">
    <source>
        <dbReference type="Proteomes" id="UP000054047"/>
    </source>
</evidence>
<keyword evidence="2" id="KW-1185">Reference proteome</keyword>
<proteinExistence type="predicted"/>
<dbReference type="InterPro" id="IPR011009">
    <property type="entry name" value="Kinase-like_dom_sf"/>
</dbReference>
<dbReference type="EMBL" id="KN737751">
    <property type="protein sequence ID" value="KIH55199.1"/>
    <property type="molecule type" value="Genomic_DNA"/>
</dbReference>
<dbReference type="AlphaFoldDB" id="A0A0C2G8L1"/>
<accession>A0A0C2G8L1</accession>